<dbReference type="AlphaFoldDB" id="A0A8J3WQK4"/>
<evidence type="ECO:0000313" key="2">
    <source>
        <dbReference type="EMBL" id="GIH98195.1"/>
    </source>
</evidence>
<dbReference type="InterPro" id="IPR036812">
    <property type="entry name" value="NAD(P)_OxRdtase_dom_sf"/>
</dbReference>
<gene>
    <name evidence="2" type="ORF">Pta02_02040</name>
</gene>
<protein>
    <submittedName>
        <fullName evidence="2">Oxidoreductase</fullName>
    </submittedName>
</protein>
<evidence type="ECO:0000313" key="3">
    <source>
        <dbReference type="Proteomes" id="UP000634476"/>
    </source>
</evidence>
<dbReference type="EMBL" id="BOOK01000001">
    <property type="protein sequence ID" value="GIH98195.1"/>
    <property type="molecule type" value="Genomic_DNA"/>
</dbReference>
<dbReference type="GO" id="GO:0005829">
    <property type="term" value="C:cytosol"/>
    <property type="evidence" value="ECO:0007669"/>
    <property type="project" value="TreeGrafter"/>
</dbReference>
<name>A0A8J3WQK4_9ACTN</name>
<proteinExistence type="predicted"/>
<accession>A0A8J3WQK4</accession>
<organism evidence="2 3">
    <name type="scientific">Planobispora takensis</name>
    <dbReference type="NCBI Taxonomy" id="1367882"/>
    <lineage>
        <taxon>Bacteria</taxon>
        <taxon>Bacillati</taxon>
        <taxon>Actinomycetota</taxon>
        <taxon>Actinomycetes</taxon>
        <taxon>Streptosporangiales</taxon>
        <taxon>Streptosporangiaceae</taxon>
        <taxon>Planobispora</taxon>
    </lineage>
</organism>
<dbReference type="InterPro" id="IPR050523">
    <property type="entry name" value="AKR_Detox_Biosynth"/>
</dbReference>
<sequence length="318" mass="34244">MTGPNAPGGVRTNGLITLGTNAFGWTVRLEDAPPILESFIGAGGTHVDTADTYPSWAPGCAGGESETGIGGWLADNADRRGEICIATKVGCMPGFEGLSRENIRTCVDNSLRRLRTDYVDVLYFHMDDPDADMEDSVRGAAEVIAEGKVRNLAVSNYPVQRLEKLLSVCDRIGAPRPILYQGQYHLLNRSYYENFLAERLRAESIPFMPHSSLANGFLTGKYTRESKAESARSGIVTRYFTDEGWKVLDELLDIAGAHGVTPAAVALSWARSHGNVTSPAVSVSAVGQLPDVMTDVHLSGGEVSRLDAVSEPFAADRP</sequence>
<keyword evidence="3" id="KW-1185">Reference proteome</keyword>
<feature type="domain" description="NADP-dependent oxidoreductase" evidence="1">
    <location>
        <begin position="16"/>
        <end position="310"/>
    </location>
</feature>
<dbReference type="PANTHER" id="PTHR43364:SF6">
    <property type="entry name" value="OXIDOREDUCTASE-RELATED"/>
    <property type="match status" value="1"/>
</dbReference>
<dbReference type="Pfam" id="PF00248">
    <property type="entry name" value="Aldo_ket_red"/>
    <property type="match status" value="1"/>
</dbReference>
<reference evidence="2" key="1">
    <citation type="submission" date="2021-01" db="EMBL/GenBank/DDBJ databases">
        <title>Whole genome shotgun sequence of Planobispora takensis NBRC 109077.</title>
        <authorList>
            <person name="Komaki H."/>
            <person name="Tamura T."/>
        </authorList>
    </citation>
    <scope>NUCLEOTIDE SEQUENCE</scope>
    <source>
        <strain evidence="2">NBRC 109077</strain>
    </source>
</reference>
<dbReference type="SUPFAM" id="SSF51430">
    <property type="entry name" value="NAD(P)-linked oxidoreductase"/>
    <property type="match status" value="1"/>
</dbReference>
<evidence type="ECO:0000259" key="1">
    <source>
        <dbReference type="Pfam" id="PF00248"/>
    </source>
</evidence>
<dbReference type="Gene3D" id="3.20.20.100">
    <property type="entry name" value="NADP-dependent oxidoreductase domain"/>
    <property type="match status" value="1"/>
</dbReference>
<dbReference type="PANTHER" id="PTHR43364">
    <property type="entry name" value="NADH-SPECIFIC METHYLGLYOXAL REDUCTASE-RELATED"/>
    <property type="match status" value="1"/>
</dbReference>
<comment type="caution">
    <text evidence="2">The sequence shown here is derived from an EMBL/GenBank/DDBJ whole genome shotgun (WGS) entry which is preliminary data.</text>
</comment>
<dbReference type="RefSeq" id="WP_203872690.1">
    <property type="nucleotide sequence ID" value="NZ_BOOK01000001.1"/>
</dbReference>
<dbReference type="Proteomes" id="UP000634476">
    <property type="component" value="Unassembled WGS sequence"/>
</dbReference>
<dbReference type="InterPro" id="IPR023210">
    <property type="entry name" value="NADP_OxRdtase_dom"/>
</dbReference>